<name>K7Z5W3_9PROT</name>
<sequence>MFICSLSKRAYLCPIARNILLKPKFCYQLNGTKNISYPLCH</sequence>
<dbReference type="Proteomes" id="UP000010077">
    <property type="component" value="Chromosome"/>
</dbReference>
<dbReference type="HOGENOM" id="CLU_3267276_0_0_5"/>
<evidence type="ECO:0000313" key="1">
    <source>
        <dbReference type="EMBL" id="AFX99473.1"/>
    </source>
</evidence>
<evidence type="ECO:0000313" key="2">
    <source>
        <dbReference type="Proteomes" id="UP000010077"/>
    </source>
</evidence>
<dbReference type="KEGG" id="thal:A1OE_1300"/>
<gene>
    <name evidence="1" type="ORF">A1OE_1300</name>
</gene>
<proteinExistence type="predicted"/>
<accession>K7Z5W3</accession>
<dbReference type="EMBL" id="CP003539">
    <property type="protein sequence ID" value="AFX99473.1"/>
    <property type="molecule type" value="Genomic_DNA"/>
</dbReference>
<protein>
    <submittedName>
        <fullName evidence="1">Uncharacterized protein</fullName>
    </submittedName>
</protein>
<keyword evidence="2" id="KW-1185">Reference proteome</keyword>
<dbReference type="STRING" id="1193729.A1OE_1300"/>
<dbReference type="AlphaFoldDB" id="K7Z5W3"/>
<reference evidence="1 2" key="1">
    <citation type="journal article" date="2012" name="Proc. Natl. Acad. Sci. U.S.A.">
        <title>Genome streamlining and chemical defense in a coral reef symbiosis.</title>
        <authorList>
            <person name="Kwan J.C."/>
            <person name="Donia M.S."/>
            <person name="Han A.W."/>
            <person name="Hirose E."/>
            <person name="Haygood M.G."/>
            <person name="Schmidt E.W."/>
        </authorList>
    </citation>
    <scope>NUCLEOTIDE SEQUENCE [LARGE SCALE GENOMIC DNA]</scope>
    <source>
        <strain evidence="1 2">L2</strain>
    </source>
</reference>
<organism evidence="1 2">
    <name type="scientific">Candidatus Endolissoclinum faulkneri L2</name>
    <dbReference type="NCBI Taxonomy" id="1193729"/>
    <lineage>
        <taxon>Bacteria</taxon>
        <taxon>Pseudomonadati</taxon>
        <taxon>Pseudomonadota</taxon>
        <taxon>Alphaproteobacteria</taxon>
        <taxon>Rhodospirillales</taxon>
        <taxon>Rhodospirillaceae</taxon>
        <taxon>Candidatus Endolissoclinum</taxon>
    </lineage>
</organism>